<evidence type="ECO:0000256" key="4">
    <source>
        <dbReference type="ARBA" id="ARBA00022801"/>
    </source>
</evidence>
<keyword evidence="3" id="KW-0479">Metal-binding</keyword>
<gene>
    <name evidence="7" type="ORF">GDO54_002478</name>
</gene>
<dbReference type="AlphaFoldDB" id="A0AAV2ZWD4"/>
<evidence type="ECO:0000256" key="1">
    <source>
        <dbReference type="ARBA" id="ARBA00001936"/>
    </source>
</evidence>
<dbReference type="InterPro" id="IPR045121">
    <property type="entry name" value="CoAse"/>
</dbReference>
<dbReference type="Proteomes" id="UP001181693">
    <property type="component" value="Unassembled WGS sequence"/>
</dbReference>
<evidence type="ECO:0000256" key="6">
    <source>
        <dbReference type="ARBA" id="ARBA00023211"/>
    </source>
</evidence>
<dbReference type="Gene3D" id="3.90.79.10">
    <property type="entry name" value="Nucleoside Triphosphate Pyrophosphohydrolase"/>
    <property type="match status" value="1"/>
</dbReference>
<dbReference type="EMBL" id="DYDO01000010">
    <property type="protein sequence ID" value="DBA16955.1"/>
    <property type="molecule type" value="Genomic_DNA"/>
</dbReference>
<keyword evidence="6" id="KW-0464">Manganese</keyword>
<comment type="caution">
    <text evidence="7">The sequence shown here is derived from an EMBL/GenBank/DDBJ whole genome shotgun (WGS) entry which is preliminary data.</text>
</comment>
<proteinExistence type="predicted"/>
<evidence type="ECO:0000313" key="7">
    <source>
        <dbReference type="EMBL" id="DBA16955.1"/>
    </source>
</evidence>
<dbReference type="PANTHER" id="PTHR12992:SF24">
    <property type="entry name" value="PEROXISOMAL COENZYME A DIPHOSPHATASE NUDT7"/>
    <property type="match status" value="1"/>
</dbReference>
<dbReference type="GO" id="GO:0010945">
    <property type="term" value="F:coenzyme A diphosphatase activity"/>
    <property type="evidence" value="ECO:0007669"/>
    <property type="project" value="InterPro"/>
</dbReference>
<evidence type="ECO:0000256" key="2">
    <source>
        <dbReference type="ARBA" id="ARBA00001946"/>
    </source>
</evidence>
<comment type="cofactor">
    <cofactor evidence="2">
        <name>Mg(2+)</name>
        <dbReference type="ChEBI" id="CHEBI:18420"/>
    </cofactor>
</comment>
<organism evidence="7 8">
    <name type="scientific">Pyxicephalus adspersus</name>
    <name type="common">African bullfrog</name>
    <dbReference type="NCBI Taxonomy" id="30357"/>
    <lineage>
        <taxon>Eukaryota</taxon>
        <taxon>Metazoa</taxon>
        <taxon>Chordata</taxon>
        <taxon>Craniata</taxon>
        <taxon>Vertebrata</taxon>
        <taxon>Euteleostomi</taxon>
        <taxon>Amphibia</taxon>
        <taxon>Batrachia</taxon>
        <taxon>Anura</taxon>
        <taxon>Neobatrachia</taxon>
        <taxon>Ranoidea</taxon>
        <taxon>Pyxicephalidae</taxon>
        <taxon>Pyxicephalinae</taxon>
        <taxon>Pyxicephalus</taxon>
    </lineage>
</organism>
<comment type="cofactor">
    <cofactor evidence="1">
        <name>Mn(2+)</name>
        <dbReference type="ChEBI" id="CHEBI:29035"/>
    </cofactor>
</comment>
<dbReference type="GO" id="GO:0015938">
    <property type="term" value="P:coenzyme A catabolic process"/>
    <property type="evidence" value="ECO:0007669"/>
    <property type="project" value="TreeGrafter"/>
</dbReference>
<reference evidence="7" key="1">
    <citation type="thesis" date="2020" institute="ProQuest LLC" country="789 East Eisenhower Parkway, Ann Arbor, MI, USA">
        <title>Comparative Genomics and Chromosome Evolution.</title>
        <authorList>
            <person name="Mudd A.B."/>
        </authorList>
    </citation>
    <scope>NUCLEOTIDE SEQUENCE</scope>
    <source>
        <strain evidence="7">1538</strain>
        <tissue evidence="7">Blood</tissue>
    </source>
</reference>
<keyword evidence="5" id="KW-0460">Magnesium</keyword>
<evidence type="ECO:0000256" key="5">
    <source>
        <dbReference type="ARBA" id="ARBA00022842"/>
    </source>
</evidence>
<dbReference type="PANTHER" id="PTHR12992">
    <property type="entry name" value="NUDIX HYDROLASE"/>
    <property type="match status" value="1"/>
</dbReference>
<name>A0AAV2ZWD4_PYXAD</name>
<evidence type="ECO:0000256" key="3">
    <source>
        <dbReference type="ARBA" id="ARBA00022723"/>
    </source>
</evidence>
<keyword evidence="4" id="KW-0378">Hydrolase</keyword>
<keyword evidence="8" id="KW-1185">Reference proteome</keyword>
<protein>
    <submittedName>
        <fullName evidence="7">Uncharacterized protein</fullName>
    </submittedName>
</protein>
<evidence type="ECO:0000313" key="8">
    <source>
        <dbReference type="Proteomes" id="UP001181693"/>
    </source>
</evidence>
<dbReference type="GO" id="GO:0046872">
    <property type="term" value="F:metal ion binding"/>
    <property type="evidence" value="ECO:0007669"/>
    <property type="project" value="UniProtKB-KW"/>
</dbReference>
<sequence>MALSLMLRKPPFETAQKITSVMLLAQSPVYLVTPVVGIVEDTFQPSPNPSEVTEVLEVPLDLFLRSDNYTAIPVNIPPFGLRTVHKFEHLDSKTQKSSYIWGLTAHFAILLSVIILERSPLFDPEFDLDSTLDICEKTILTYNFLSKL</sequence>
<accession>A0AAV2ZWD4</accession>